<dbReference type="Gene3D" id="3.30.505.50">
    <property type="entry name" value="Sigma 54 modulation/S30EA ribosomal protein, C-terminal domain"/>
    <property type="match status" value="1"/>
</dbReference>
<protein>
    <submittedName>
        <fullName evidence="3">RNA-binding protein</fullName>
    </submittedName>
</protein>
<dbReference type="NCBIfam" id="TIGR00741">
    <property type="entry name" value="yfiA"/>
    <property type="match status" value="1"/>
</dbReference>
<keyword evidence="4" id="KW-1185">Reference proteome</keyword>
<dbReference type="SUPFAM" id="SSF69754">
    <property type="entry name" value="Ribosome binding protein Y (YfiA homologue)"/>
    <property type="match status" value="1"/>
</dbReference>
<name>A0A402B9L0_9CHLR</name>
<dbReference type="InterPro" id="IPR038416">
    <property type="entry name" value="Ribosom_S30AE_C_sf"/>
</dbReference>
<dbReference type="Pfam" id="PF02482">
    <property type="entry name" value="Ribosomal_S30AE"/>
    <property type="match status" value="1"/>
</dbReference>
<evidence type="ECO:0000259" key="2">
    <source>
        <dbReference type="Pfam" id="PF16321"/>
    </source>
</evidence>
<gene>
    <name evidence="3" type="ORF">KDA_34910</name>
</gene>
<dbReference type="Proteomes" id="UP000287171">
    <property type="component" value="Unassembled WGS sequence"/>
</dbReference>
<dbReference type="GO" id="GO:0022627">
    <property type="term" value="C:cytosolic small ribosomal subunit"/>
    <property type="evidence" value="ECO:0007669"/>
    <property type="project" value="TreeGrafter"/>
</dbReference>
<dbReference type="InterPro" id="IPR050574">
    <property type="entry name" value="HPF/YfiA_ribosome-assoc"/>
</dbReference>
<evidence type="ECO:0000313" key="3">
    <source>
        <dbReference type="EMBL" id="GCE28007.1"/>
    </source>
</evidence>
<dbReference type="GO" id="GO:0043024">
    <property type="term" value="F:ribosomal small subunit binding"/>
    <property type="evidence" value="ECO:0007669"/>
    <property type="project" value="TreeGrafter"/>
</dbReference>
<dbReference type="PANTHER" id="PTHR33231">
    <property type="entry name" value="30S RIBOSOMAL PROTEIN"/>
    <property type="match status" value="1"/>
</dbReference>
<dbReference type="EMBL" id="BIFT01000001">
    <property type="protein sequence ID" value="GCE28007.1"/>
    <property type="molecule type" value="Genomic_DNA"/>
</dbReference>
<dbReference type="RefSeq" id="WP_161982192.1">
    <property type="nucleotide sequence ID" value="NZ_BIFT01000001.1"/>
</dbReference>
<dbReference type="InterPro" id="IPR036567">
    <property type="entry name" value="RHF-like"/>
</dbReference>
<dbReference type="Pfam" id="PF16321">
    <property type="entry name" value="Ribosom_S30AE_C"/>
    <property type="match status" value="1"/>
</dbReference>
<dbReference type="AlphaFoldDB" id="A0A402B9L0"/>
<keyword evidence="1" id="KW-0810">Translation regulation</keyword>
<comment type="caution">
    <text evidence="3">The sequence shown here is derived from an EMBL/GenBank/DDBJ whole genome shotgun (WGS) entry which is preliminary data.</text>
</comment>
<accession>A0A402B9L0</accession>
<feature type="domain" description="Sigma 54 modulation/S30EA ribosomal protein C-terminal" evidence="2">
    <location>
        <begin position="145"/>
        <end position="197"/>
    </location>
</feature>
<proteinExistence type="predicted"/>
<reference evidence="4" key="1">
    <citation type="submission" date="2018-12" db="EMBL/GenBank/DDBJ databases">
        <title>Tengunoibacter tsumagoiensis gen. nov., sp. nov., Dictyobacter kobayashii sp. nov., D. alpinus sp. nov., and D. joshuensis sp. nov. and description of Dictyobacteraceae fam. nov. within the order Ktedonobacterales isolated from Tengu-no-mugimeshi.</title>
        <authorList>
            <person name="Wang C.M."/>
            <person name="Zheng Y."/>
            <person name="Sakai Y."/>
            <person name="Toyoda A."/>
            <person name="Minakuchi Y."/>
            <person name="Abe K."/>
            <person name="Yokota A."/>
            <person name="Yabe S."/>
        </authorList>
    </citation>
    <scope>NUCLEOTIDE SEQUENCE [LARGE SCALE GENOMIC DNA]</scope>
    <source>
        <strain evidence="4">Uno16</strain>
    </source>
</reference>
<sequence length="203" mass="23130">MQVIIKSRQMQVTPQLRQRIERKTQRLARWLNDDARIEVTVSEEQTRSANDRYSVQLALAGNAHAIRSEVSALTASAALDLVLDKIIAQLGKQKDRLTTRRQHATPIKILSLSRLGELSSTDEYEEAEDVSASVSDEHNEEIWSRVMEIRRLPTRPMTDNEVIEVMEQNGNAFYPFFNEETNSVNVMYKLENGGYGLLVPAQE</sequence>
<dbReference type="GO" id="GO:0045900">
    <property type="term" value="P:negative regulation of translational elongation"/>
    <property type="evidence" value="ECO:0007669"/>
    <property type="project" value="TreeGrafter"/>
</dbReference>
<evidence type="ECO:0000313" key="4">
    <source>
        <dbReference type="Proteomes" id="UP000287171"/>
    </source>
</evidence>
<dbReference type="InterPro" id="IPR032528">
    <property type="entry name" value="Ribosom_S30AE_C"/>
</dbReference>
<evidence type="ECO:0000256" key="1">
    <source>
        <dbReference type="ARBA" id="ARBA00022845"/>
    </source>
</evidence>
<dbReference type="InterPro" id="IPR003489">
    <property type="entry name" value="RHF/RaiA"/>
</dbReference>
<organism evidence="3 4">
    <name type="scientific">Dictyobacter alpinus</name>
    <dbReference type="NCBI Taxonomy" id="2014873"/>
    <lineage>
        <taxon>Bacteria</taxon>
        <taxon>Bacillati</taxon>
        <taxon>Chloroflexota</taxon>
        <taxon>Ktedonobacteria</taxon>
        <taxon>Ktedonobacterales</taxon>
        <taxon>Dictyobacteraceae</taxon>
        <taxon>Dictyobacter</taxon>
    </lineage>
</organism>
<dbReference type="PANTHER" id="PTHR33231:SF1">
    <property type="entry name" value="30S RIBOSOMAL PROTEIN"/>
    <property type="match status" value="1"/>
</dbReference>
<dbReference type="Gene3D" id="3.30.160.100">
    <property type="entry name" value="Ribosome hibernation promotion factor-like"/>
    <property type="match status" value="1"/>
</dbReference>